<dbReference type="Gene3D" id="3.60.21.10">
    <property type="match status" value="1"/>
</dbReference>
<dbReference type="PRINTS" id="PR01607">
    <property type="entry name" value="APYRASEFAMLY"/>
</dbReference>
<comment type="similarity">
    <text evidence="1 2">Belongs to the 5'-nucleotidase family.</text>
</comment>
<dbReference type="PANTHER" id="PTHR11575">
    <property type="entry name" value="5'-NUCLEOTIDASE-RELATED"/>
    <property type="match status" value="1"/>
</dbReference>
<dbReference type="InterPro" id="IPR006146">
    <property type="entry name" value="5'-Nucleotdase_CS"/>
</dbReference>
<dbReference type="GO" id="GO:0046872">
    <property type="term" value="F:metal ion binding"/>
    <property type="evidence" value="ECO:0007669"/>
    <property type="project" value="InterPro"/>
</dbReference>
<evidence type="ECO:0000256" key="1">
    <source>
        <dbReference type="ARBA" id="ARBA00006654"/>
    </source>
</evidence>
<keyword evidence="2" id="KW-0547">Nucleotide-binding</keyword>
<name>A0A934RSS4_9BACT</name>
<dbReference type="CDD" id="cd00845">
    <property type="entry name" value="MPP_UshA_N_like"/>
    <property type="match status" value="1"/>
</dbReference>
<dbReference type="PROSITE" id="PS00786">
    <property type="entry name" value="5_NUCLEOTIDASE_2"/>
    <property type="match status" value="1"/>
</dbReference>
<dbReference type="InterPro" id="IPR004843">
    <property type="entry name" value="Calcineurin-like_PHP"/>
</dbReference>
<evidence type="ECO:0000256" key="2">
    <source>
        <dbReference type="RuleBase" id="RU362119"/>
    </source>
</evidence>
<reference evidence="4" key="1">
    <citation type="submission" date="2021-01" db="EMBL/GenBank/DDBJ databases">
        <title>Modified the classification status of verrucomicrobia.</title>
        <authorList>
            <person name="Feng X."/>
        </authorList>
    </citation>
    <scope>NUCLEOTIDE SEQUENCE</scope>
    <source>
        <strain evidence="4">KCTC 13126</strain>
    </source>
</reference>
<dbReference type="Proteomes" id="UP000617628">
    <property type="component" value="Unassembled WGS sequence"/>
</dbReference>
<dbReference type="RefSeq" id="WP_200353929.1">
    <property type="nucleotide sequence ID" value="NZ_JAENIL010000003.1"/>
</dbReference>
<gene>
    <name evidence="4" type="ORF">JIN87_02465</name>
</gene>
<dbReference type="PANTHER" id="PTHR11575:SF24">
    <property type="entry name" value="5'-NUCLEOTIDASE"/>
    <property type="match status" value="1"/>
</dbReference>
<dbReference type="GO" id="GO:0000166">
    <property type="term" value="F:nucleotide binding"/>
    <property type="evidence" value="ECO:0007669"/>
    <property type="project" value="UniProtKB-KW"/>
</dbReference>
<sequence length="307" mass="33553">MDRRRFIGSVGLGLTVLSNALGRSGSSAPQLTILQTNDTHSRIDPFPMDGGRNQGLGGVARRKVLIDQIRRREEHTLLVDSGDIFQGTPYYNLYGGEVEIEAMNQMGYEVATVGNHEFDNGIEGLEKTMPKAGFEWVSSNLDWSGAKSLAPLVKPWTIREIGPFKVGLFGLLCELEGMVSASHHEGVVYLDPVESARRSVHELRARGCNVIVCLSHMGFPTRSDGEQLRDDRLPEKVEGVDLVLGGHSHTFLDELVELRRKGGGVTRITQQGWGGMRLGRVDVALGKSDSLVIRQDPLLVSPANGSV</sequence>
<dbReference type="Pfam" id="PF00149">
    <property type="entry name" value="Metallophos"/>
    <property type="match status" value="1"/>
</dbReference>
<dbReference type="GO" id="GO:0016788">
    <property type="term" value="F:hydrolase activity, acting on ester bonds"/>
    <property type="evidence" value="ECO:0007669"/>
    <property type="project" value="InterPro"/>
</dbReference>
<organism evidence="4 5">
    <name type="scientific">Pelagicoccus mobilis</name>
    <dbReference type="NCBI Taxonomy" id="415221"/>
    <lineage>
        <taxon>Bacteria</taxon>
        <taxon>Pseudomonadati</taxon>
        <taxon>Verrucomicrobiota</taxon>
        <taxon>Opitutia</taxon>
        <taxon>Puniceicoccales</taxon>
        <taxon>Pelagicoccaceae</taxon>
        <taxon>Pelagicoccus</taxon>
    </lineage>
</organism>
<dbReference type="AlphaFoldDB" id="A0A934RSS4"/>
<dbReference type="SUPFAM" id="SSF56300">
    <property type="entry name" value="Metallo-dependent phosphatases"/>
    <property type="match status" value="1"/>
</dbReference>
<protein>
    <submittedName>
        <fullName evidence="4">Metallophosphatase</fullName>
    </submittedName>
</protein>
<proteinExistence type="inferred from homology"/>
<keyword evidence="5" id="KW-1185">Reference proteome</keyword>
<evidence type="ECO:0000259" key="3">
    <source>
        <dbReference type="Pfam" id="PF00149"/>
    </source>
</evidence>
<accession>A0A934RSS4</accession>
<evidence type="ECO:0000313" key="4">
    <source>
        <dbReference type="EMBL" id="MBK1875711.1"/>
    </source>
</evidence>
<dbReference type="GO" id="GO:0009166">
    <property type="term" value="P:nucleotide catabolic process"/>
    <property type="evidence" value="ECO:0007669"/>
    <property type="project" value="InterPro"/>
</dbReference>
<dbReference type="InterPro" id="IPR006179">
    <property type="entry name" value="5_nucleotidase/apyrase"/>
</dbReference>
<comment type="caution">
    <text evidence="4">The sequence shown here is derived from an EMBL/GenBank/DDBJ whole genome shotgun (WGS) entry which is preliminary data.</text>
</comment>
<evidence type="ECO:0000313" key="5">
    <source>
        <dbReference type="Proteomes" id="UP000617628"/>
    </source>
</evidence>
<dbReference type="InterPro" id="IPR029052">
    <property type="entry name" value="Metallo-depent_PP-like"/>
</dbReference>
<feature type="domain" description="Calcineurin-like phosphoesterase" evidence="3">
    <location>
        <begin position="32"/>
        <end position="250"/>
    </location>
</feature>
<dbReference type="EMBL" id="JAENIL010000003">
    <property type="protein sequence ID" value="MBK1875711.1"/>
    <property type="molecule type" value="Genomic_DNA"/>
</dbReference>
<keyword evidence="2" id="KW-0378">Hydrolase</keyword>